<evidence type="ECO:0000313" key="3">
    <source>
        <dbReference type="Proteomes" id="UP000228754"/>
    </source>
</evidence>
<dbReference type="EMBL" id="NKHG01000183">
    <property type="protein sequence ID" value="PCK16600.1"/>
    <property type="molecule type" value="Genomic_DNA"/>
</dbReference>
<proteinExistence type="predicted"/>
<accession>A0A2A5IGY0</accession>
<comment type="caution">
    <text evidence="2">The sequence shown here is derived from an EMBL/GenBank/DDBJ whole genome shotgun (WGS) entry which is preliminary data.</text>
</comment>
<organism evidence="2 3">
    <name type="scientific">Bacillus pumilus</name>
    <name type="common">Bacillus mesentericus</name>
    <dbReference type="NCBI Taxonomy" id="1408"/>
    <lineage>
        <taxon>Bacteria</taxon>
        <taxon>Bacillati</taxon>
        <taxon>Bacillota</taxon>
        <taxon>Bacilli</taxon>
        <taxon>Bacillales</taxon>
        <taxon>Bacillaceae</taxon>
        <taxon>Bacillus</taxon>
    </lineage>
</organism>
<feature type="compositionally biased region" description="Polar residues" evidence="1">
    <location>
        <begin position="57"/>
        <end position="68"/>
    </location>
</feature>
<protein>
    <submittedName>
        <fullName evidence="2">Uncharacterized protein</fullName>
    </submittedName>
</protein>
<evidence type="ECO:0000256" key="1">
    <source>
        <dbReference type="SAM" id="MobiDB-lite"/>
    </source>
</evidence>
<sequence>MLSLSNMTSASGAAQYAALGDDYYMDAPDIMPEELLPDVSTGNTPILQEDEVKSDGRSTGNDETSVVTKNEAEVVKQTGSENAAGVHPNDKEKPVPEKVDGATGRTGKSEAEHPGKPIYNSMWVGEAAVKMGLSGRVKVEDYKRLLDGITP</sequence>
<dbReference type="Proteomes" id="UP000228754">
    <property type="component" value="Unassembled WGS sequence"/>
</dbReference>
<dbReference type="AlphaFoldDB" id="A0A2A5IGY0"/>
<name>A0A2A5IGY0_BACPU</name>
<reference evidence="2 3" key="1">
    <citation type="submission" date="2017-06" db="EMBL/GenBank/DDBJ databases">
        <title>Draft Genome Sequence of Bacillus sp Strain 36R Isolated from saline sediment at Atanasia, Sonora, Mexico.</title>
        <authorList>
            <person name="Sanchez Diaz R."/>
            <person name="Quiroz Macias M.E."/>
            <person name="Ibarra Gamez J.C."/>
            <person name="Enciso Ibarra J."/>
            <person name="Gomez Gil B."/>
            <person name="Galaviz Silva L."/>
        </authorList>
    </citation>
    <scope>NUCLEOTIDE SEQUENCE [LARGE SCALE GENOMIC DNA]</scope>
    <source>
        <strain evidence="2 3">36R_ATNSAL</strain>
    </source>
</reference>
<feature type="region of interest" description="Disordered" evidence="1">
    <location>
        <begin position="34"/>
        <end position="118"/>
    </location>
</feature>
<gene>
    <name evidence="2" type="ORF">CEY02_20250</name>
</gene>
<evidence type="ECO:0000313" key="2">
    <source>
        <dbReference type="EMBL" id="PCK16600.1"/>
    </source>
</evidence>
<feature type="non-terminal residue" evidence="2">
    <location>
        <position position="151"/>
    </location>
</feature>
<feature type="compositionally biased region" description="Basic and acidic residues" evidence="1">
    <location>
        <begin position="88"/>
        <end position="100"/>
    </location>
</feature>